<dbReference type="VEuPathDB" id="FungiDB:BD410DRAFT_846832"/>
<feature type="region of interest" description="Disordered" evidence="1">
    <location>
        <begin position="1"/>
        <end position="47"/>
    </location>
</feature>
<evidence type="ECO:0000313" key="2">
    <source>
        <dbReference type="EMBL" id="TDL13555.1"/>
    </source>
</evidence>
<evidence type="ECO:0000313" key="3">
    <source>
        <dbReference type="Proteomes" id="UP000294933"/>
    </source>
</evidence>
<name>A0A4Y7PE49_9AGAM</name>
<feature type="compositionally biased region" description="Polar residues" evidence="1">
    <location>
        <begin position="1"/>
        <end position="13"/>
    </location>
</feature>
<accession>A0A4Y7PE49</accession>
<feature type="compositionally biased region" description="Polar residues" evidence="1">
    <location>
        <begin position="228"/>
        <end position="242"/>
    </location>
</feature>
<feature type="compositionally biased region" description="Basic and acidic residues" evidence="1">
    <location>
        <begin position="358"/>
        <end position="374"/>
    </location>
</feature>
<feature type="region of interest" description="Disordered" evidence="1">
    <location>
        <begin position="135"/>
        <end position="374"/>
    </location>
</feature>
<reference evidence="2 3" key="1">
    <citation type="submission" date="2018-06" db="EMBL/GenBank/DDBJ databases">
        <title>A transcriptomic atlas of mushroom development highlights an independent origin of complex multicellularity.</title>
        <authorList>
            <consortium name="DOE Joint Genome Institute"/>
            <person name="Krizsan K."/>
            <person name="Almasi E."/>
            <person name="Merenyi Z."/>
            <person name="Sahu N."/>
            <person name="Viragh M."/>
            <person name="Koszo T."/>
            <person name="Mondo S."/>
            <person name="Kiss B."/>
            <person name="Balint B."/>
            <person name="Kues U."/>
            <person name="Barry K."/>
            <person name="Hegedus J.C."/>
            <person name="Henrissat B."/>
            <person name="Johnson J."/>
            <person name="Lipzen A."/>
            <person name="Ohm R."/>
            <person name="Nagy I."/>
            <person name="Pangilinan J."/>
            <person name="Yan J."/>
            <person name="Xiong Y."/>
            <person name="Grigoriev I.V."/>
            <person name="Hibbett D.S."/>
            <person name="Nagy L.G."/>
        </authorList>
    </citation>
    <scope>NUCLEOTIDE SEQUENCE [LARGE SCALE GENOMIC DNA]</scope>
    <source>
        <strain evidence="2 3">SZMC22713</strain>
    </source>
</reference>
<evidence type="ECO:0000256" key="1">
    <source>
        <dbReference type="SAM" id="MobiDB-lite"/>
    </source>
</evidence>
<dbReference type="EMBL" id="ML170552">
    <property type="protein sequence ID" value="TDL13555.1"/>
    <property type="molecule type" value="Genomic_DNA"/>
</dbReference>
<feature type="compositionally biased region" description="Low complexity" evidence="1">
    <location>
        <begin position="145"/>
        <end position="159"/>
    </location>
</feature>
<keyword evidence="3" id="KW-1185">Reference proteome</keyword>
<sequence length="374" mass="37732">IDSTNPRAKNSNGGIPAVGLPDDANVEDRGFAGDTAARNGAPTLPADGILVDGKEFDVRANNGSATAVSPPSGVFVNITSSSTVPLGTTGTVARAFVQANADSTPMREETAGSVWGDVQQANAGSTQKLADVERAAALQNDSDKPISTSSSSPAISLPPQHAFVQPSPALPSPTVVPLAIAPTVPRGAINSNDRSSQVEQGDHSGHPSQSGGHLQREDASVDAGRTYLSPQRDQLSDCTPVQSEGEADGDGQRRDGAAVVPEGHSQVRTSLDVGKSADVSGIDSSAAAAQDQLPSDASDPPPATAPSGRSKDRNGGQNAIAPKPSKKVKGGKKIAAPKTAEGATTAAPTASGSTAAAEPERKSSRLAEKRRVGG</sequence>
<feature type="compositionally biased region" description="Low complexity" evidence="1">
    <location>
        <begin position="333"/>
        <end position="357"/>
    </location>
</feature>
<gene>
    <name evidence="2" type="ORF">BD410DRAFT_846832</name>
</gene>
<dbReference type="AlphaFoldDB" id="A0A4Y7PE49"/>
<protein>
    <submittedName>
        <fullName evidence="2">Uncharacterized protein</fullName>
    </submittedName>
</protein>
<dbReference type="Proteomes" id="UP000294933">
    <property type="component" value="Unassembled WGS sequence"/>
</dbReference>
<proteinExistence type="predicted"/>
<feature type="compositionally biased region" description="Polar residues" evidence="1">
    <location>
        <begin position="189"/>
        <end position="199"/>
    </location>
</feature>
<organism evidence="2 3">
    <name type="scientific">Rickenella mellea</name>
    <dbReference type="NCBI Taxonomy" id="50990"/>
    <lineage>
        <taxon>Eukaryota</taxon>
        <taxon>Fungi</taxon>
        <taxon>Dikarya</taxon>
        <taxon>Basidiomycota</taxon>
        <taxon>Agaricomycotina</taxon>
        <taxon>Agaricomycetes</taxon>
        <taxon>Hymenochaetales</taxon>
        <taxon>Rickenellaceae</taxon>
        <taxon>Rickenella</taxon>
    </lineage>
</organism>
<feature type="non-terminal residue" evidence="2">
    <location>
        <position position="1"/>
    </location>
</feature>